<dbReference type="Proteomes" id="UP000507470">
    <property type="component" value="Unassembled WGS sequence"/>
</dbReference>
<dbReference type="PROSITE" id="PS50157">
    <property type="entry name" value="ZINC_FINGER_C2H2_2"/>
    <property type="match status" value="2"/>
</dbReference>
<sequence>METSSTRIKEEGGVKTLPQEVLEKLQKLSPEEIERVISSVKKELKCDICEKSFKLPNNLIRHRRSHVSNFECEDCGHITNRKDNLERNRRLKHGKRKRKREEEKRDSGAEKKTRDVPATNGERYDLIHFIKEKKQQITELLLDKNEANNIKYFFNVQVCIIKYLADGTYEEALPHFRIRIKTLLSTRENFEHELNESFQKIFSSMEEFIRNGSGWQLEEVLLLDVTITKYKPLGGGSYMVLPVSLAKSHSLVNVINTDERYLVWSVLASLHYDKERKIRKR</sequence>
<feature type="domain" description="C2H2-type" evidence="3">
    <location>
        <begin position="70"/>
        <end position="98"/>
    </location>
</feature>
<keyword evidence="1" id="KW-0479">Metal-binding</keyword>
<evidence type="ECO:0000256" key="2">
    <source>
        <dbReference type="SAM" id="MobiDB-lite"/>
    </source>
</evidence>
<dbReference type="PANTHER" id="PTHR31511:SF12">
    <property type="entry name" value="RHO TERMINATION FACTOR N-TERMINAL DOMAIN-CONTAINING PROTEIN"/>
    <property type="match status" value="1"/>
</dbReference>
<evidence type="ECO:0000256" key="1">
    <source>
        <dbReference type="PROSITE-ProRule" id="PRU00042"/>
    </source>
</evidence>
<dbReference type="InterPro" id="IPR013087">
    <property type="entry name" value="Znf_C2H2_type"/>
</dbReference>
<keyword evidence="5" id="KW-1185">Reference proteome</keyword>
<accession>A0A6J8BM02</accession>
<keyword evidence="1" id="KW-0863">Zinc-finger</keyword>
<dbReference type="Gene3D" id="3.30.160.60">
    <property type="entry name" value="Classic Zinc Finger"/>
    <property type="match status" value="1"/>
</dbReference>
<feature type="domain" description="C2H2-type" evidence="3">
    <location>
        <begin position="44"/>
        <end position="71"/>
    </location>
</feature>
<feature type="region of interest" description="Disordered" evidence="2">
    <location>
        <begin position="85"/>
        <end position="117"/>
    </location>
</feature>
<dbReference type="GO" id="GO:0008270">
    <property type="term" value="F:zinc ion binding"/>
    <property type="evidence" value="ECO:0007669"/>
    <property type="project" value="UniProtKB-KW"/>
</dbReference>
<dbReference type="SMART" id="SM00355">
    <property type="entry name" value="ZnF_C2H2"/>
    <property type="match status" value="2"/>
</dbReference>
<feature type="compositionally biased region" description="Basic and acidic residues" evidence="2">
    <location>
        <begin position="100"/>
        <end position="115"/>
    </location>
</feature>
<dbReference type="PANTHER" id="PTHR31511">
    <property type="entry name" value="PROTEIN CBG23764"/>
    <property type="match status" value="1"/>
</dbReference>
<evidence type="ECO:0000259" key="3">
    <source>
        <dbReference type="PROSITE" id="PS50157"/>
    </source>
</evidence>
<dbReference type="AlphaFoldDB" id="A0A6J8BM02"/>
<organism evidence="4 5">
    <name type="scientific">Mytilus coruscus</name>
    <name type="common">Sea mussel</name>
    <dbReference type="NCBI Taxonomy" id="42192"/>
    <lineage>
        <taxon>Eukaryota</taxon>
        <taxon>Metazoa</taxon>
        <taxon>Spiralia</taxon>
        <taxon>Lophotrochozoa</taxon>
        <taxon>Mollusca</taxon>
        <taxon>Bivalvia</taxon>
        <taxon>Autobranchia</taxon>
        <taxon>Pteriomorphia</taxon>
        <taxon>Mytilida</taxon>
        <taxon>Mytiloidea</taxon>
        <taxon>Mytilidae</taxon>
        <taxon>Mytilinae</taxon>
        <taxon>Mytilus</taxon>
    </lineage>
</organism>
<reference evidence="4 5" key="1">
    <citation type="submission" date="2020-06" db="EMBL/GenBank/DDBJ databases">
        <authorList>
            <person name="Li R."/>
            <person name="Bekaert M."/>
        </authorList>
    </citation>
    <scope>NUCLEOTIDE SEQUENCE [LARGE SCALE GENOMIC DNA]</scope>
    <source>
        <strain evidence="5">wild</strain>
    </source>
</reference>
<dbReference type="InterPro" id="IPR036236">
    <property type="entry name" value="Znf_C2H2_sf"/>
</dbReference>
<evidence type="ECO:0000313" key="5">
    <source>
        <dbReference type="Proteomes" id="UP000507470"/>
    </source>
</evidence>
<feature type="compositionally biased region" description="Basic residues" evidence="2">
    <location>
        <begin position="89"/>
        <end position="99"/>
    </location>
</feature>
<dbReference type="PROSITE" id="PS00028">
    <property type="entry name" value="ZINC_FINGER_C2H2_1"/>
    <property type="match status" value="1"/>
</dbReference>
<dbReference type="SUPFAM" id="SSF57667">
    <property type="entry name" value="beta-beta-alpha zinc fingers"/>
    <property type="match status" value="1"/>
</dbReference>
<name>A0A6J8BM02_MYTCO</name>
<keyword evidence="1" id="KW-0862">Zinc</keyword>
<dbReference type="EMBL" id="CACVKT020003448">
    <property type="protein sequence ID" value="CAC5383844.1"/>
    <property type="molecule type" value="Genomic_DNA"/>
</dbReference>
<protein>
    <recommendedName>
        <fullName evidence="3">C2H2-type domain-containing protein</fullName>
    </recommendedName>
</protein>
<dbReference type="Pfam" id="PF00096">
    <property type="entry name" value="zf-C2H2"/>
    <property type="match status" value="1"/>
</dbReference>
<gene>
    <name evidence="4" type="ORF">MCOR_19545</name>
</gene>
<evidence type="ECO:0000313" key="4">
    <source>
        <dbReference type="EMBL" id="CAC5383844.1"/>
    </source>
</evidence>
<proteinExistence type="predicted"/>